<keyword evidence="5" id="KW-1185">Reference proteome</keyword>
<name>A0ABU0F9Z4_9HYPH</name>
<dbReference type="PANTHER" id="PTHR42774">
    <property type="entry name" value="PHOSPHOTRANSFERASE SYSTEM TRANSPORT PROTEIN"/>
    <property type="match status" value="1"/>
</dbReference>
<dbReference type="PANTHER" id="PTHR42774:SF3">
    <property type="entry name" value="KETOHEXOKINASE"/>
    <property type="match status" value="1"/>
</dbReference>
<dbReference type="EMBL" id="JAUSVK010000001">
    <property type="protein sequence ID" value="MDQ0391433.1"/>
    <property type="molecule type" value="Genomic_DNA"/>
</dbReference>
<evidence type="ECO:0000313" key="4">
    <source>
        <dbReference type="EMBL" id="MDQ0391433.1"/>
    </source>
</evidence>
<sequence length="311" mass="31904">MNDLPDKRPHIVCSGAASFDSIFRMEKLPTGPGKVLPLDAIEVAHGMAASAAAAIARLGGRSTLFSRVGEDGVGARIIADLTEAGIDCAHVRRVPGVRSPICTVLVDATGERLVVPFYDPALGRDPSWLPLGLVAGADAVLVDVRWPEGAALVLKTAREAGIPAVLDADVGPPAVLASLAALASHAVFSEPAAALLSGEVAPAAALPVLARRFDGFLAVTAGPDGCWWLDRETGSIEQLRPPPVVAVDTLAAGDVFHGAFTLALAEGSSIRRAIVFANAAAAFKCRSFGGRLGTPGREEVEAALSTMGDLA</sequence>
<evidence type="ECO:0000259" key="3">
    <source>
        <dbReference type="Pfam" id="PF00294"/>
    </source>
</evidence>
<dbReference type="PROSITE" id="PS00584">
    <property type="entry name" value="PFKB_KINASES_2"/>
    <property type="match status" value="1"/>
</dbReference>
<keyword evidence="1" id="KW-0808">Transferase</keyword>
<evidence type="ECO:0000256" key="2">
    <source>
        <dbReference type="ARBA" id="ARBA00022777"/>
    </source>
</evidence>
<dbReference type="RefSeq" id="WP_307423736.1">
    <property type="nucleotide sequence ID" value="NZ_JAUSVK010000001.1"/>
</dbReference>
<gene>
    <name evidence="4" type="ORF">J3R73_001225</name>
</gene>
<keyword evidence="2 4" id="KW-0418">Kinase</keyword>
<accession>A0ABU0F9Z4</accession>
<feature type="domain" description="Carbohydrate kinase PfkB" evidence="3">
    <location>
        <begin position="10"/>
        <end position="293"/>
    </location>
</feature>
<dbReference type="InterPro" id="IPR052562">
    <property type="entry name" value="Ketohexokinase-related"/>
</dbReference>
<reference evidence="4 5" key="1">
    <citation type="submission" date="2023-07" db="EMBL/GenBank/DDBJ databases">
        <title>Genomic Encyclopedia of Type Strains, Phase IV (KMG-IV): sequencing the most valuable type-strain genomes for metagenomic binning, comparative biology and taxonomic classification.</title>
        <authorList>
            <person name="Goeker M."/>
        </authorList>
    </citation>
    <scope>NUCLEOTIDE SEQUENCE [LARGE SCALE GENOMIC DNA]</scope>
    <source>
        <strain evidence="4 5">DSM 5896</strain>
    </source>
</reference>
<dbReference type="Proteomes" id="UP001237448">
    <property type="component" value="Unassembled WGS sequence"/>
</dbReference>
<protein>
    <submittedName>
        <fullName evidence="4">Sugar/nucleoside kinase (Ribokinase family)</fullName>
    </submittedName>
</protein>
<dbReference type="InterPro" id="IPR011611">
    <property type="entry name" value="PfkB_dom"/>
</dbReference>
<evidence type="ECO:0000313" key="5">
    <source>
        <dbReference type="Proteomes" id="UP001237448"/>
    </source>
</evidence>
<proteinExistence type="predicted"/>
<dbReference type="Gene3D" id="3.40.1190.20">
    <property type="match status" value="1"/>
</dbReference>
<evidence type="ECO:0000256" key="1">
    <source>
        <dbReference type="ARBA" id="ARBA00022679"/>
    </source>
</evidence>
<dbReference type="GO" id="GO:0016301">
    <property type="term" value="F:kinase activity"/>
    <property type="evidence" value="ECO:0007669"/>
    <property type="project" value="UniProtKB-KW"/>
</dbReference>
<dbReference type="SUPFAM" id="SSF53613">
    <property type="entry name" value="Ribokinase-like"/>
    <property type="match status" value="1"/>
</dbReference>
<comment type="caution">
    <text evidence="4">The sequence shown here is derived from an EMBL/GenBank/DDBJ whole genome shotgun (WGS) entry which is preliminary data.</text>
</comment>
<dbReference type="InterPro" id="IPR002173">
    <property type="entry name" value="Carboh/pur_kinase_PfkB_CS"/>
</dbReference>
<organism evidence="4 5">
    <name type="scientific">Labrys monachus</name>
    <dbReference type="NCBI Taxonomy" id="217067"/>
    <lineage>
        <taxon>Bacteria</taxon>
        <taxon>Pseudomonadati</taxon>
        <taxon>Pseudomonadota</taxon>
        <taxon>Alphaproteobacteria</taxon>
        <taxon>Hyphomicrobiales</taxon>
        <taxon>Xanthobacteraceae</taxon>
        <taxon>Labrys</taxon>
    </lineage>
</organism>
<dbReference type="InterPro" id="IPR029056">
    <property type="entry name" value="Ribokinase-like"/>
</dbReference>
<dbReference type="Pfam" id="PF00294">
    <property type="entry name" value="PfkB"/>
    <property type="match status" value="1"/>
</dbReference>